<name>A0A1G9WTI8_9BACL</name>
<dbReference type="GO" id="GO:0009432">
    <property type="term" value="P:SOS response"/>
    <property type="evidence" value="ECO:0007669"/>
    <property type="project" value="TreeGrafter"/>
</dbReference>
<dbReference type="RefSeq" id="WP_090234751.1">
    <property type="nucleotide sequence ID" value="NZ_FNHW01000001.1"/>
</dbReference>
<gene>
    <name evidence="3" type="ORF">SAMN04488137_2360</name>
</gene>
<dbReference type="InterPro" id="IPR013651">
    <property type="entry name" value="ATP-grasp_RimK-type"/>
</dbReference>
<dbReference type="GO" id="GO:0005737">
    <property type="term" value="C:cytoplasm"/>
    <property type="evidence" value="ECO:0007669"/>
    <property type="project" value="TreeGrafter"/>
</dbReference>
<evidence type="ECO:0000259" key="2">
    <source>
        <dbReference type="PROSITE" id="PS50975"/>
    </source>
</evidence>
<protein>
    <submittedName>
        <fullName evidence="3">Gamma-F420-2:alpha-L-glutamate ligase</fullName>
    </submittedName>
</protein>
<dbReference type="GO" id="GO:0005524">
    <property type="term" value="F:ATP binding"/>
    <property type="evidence" value="ECO:0007669"/>
    <property type="project" value="UniProtKB-UniRule"/>
</dbReference>
<reference evidence="4" key="1">
    <citation type="submission" date="2016-10" db="EMBL/GenBank/DDBJ databases">
        <authorList>
            <person name="Varghese N."/>
            <person name="Submissions S."/>
        </authorList>
    </citation>
    <scope>NUCLEOTIDE SEQUENCE [LARGE SCALE GENOMIC DNA]</scope>
    <source>
        <strain evidence="4">CGMCC 1.6854</strain>
    </source>
</reference>
<accession>A0A1G9WTI8</accession>
<dbReference type="PANTHER" id="PTHR21621:SF0">
    <property type="entry name" value="BETA-CITRYLGLUTAMATE SYNTHASE B-RELATED"/>
    <property type="match status" value="1"/>
</dbReference>
<dbReference type="GO" id="GO:0018169">
    <property type="term" value="F:ribosomal S6-glutamic acid ligase activity"/>
    <property type="evidence" value="ECO:0007669"/>
    <property type="project" value="TreeGrafter"/>
</dbReference>
<keyword evidence="4" id="KW-1185">Reference proteome</keyword>
<sequence length="290" mass="32089">MKAGWLIYSEPDAVKNASFIGWLKAEAALAGLSLELKFAEKFAFGVKDNKLSLYYDLKEMKLPHFAVVRTIQPLLSRQLDKMGLKLFNSSSVSAVANDKARTHQLLAEAGIPMMDTIFIHPSFFQMQSMPFDFPLVAKLSSGRGGQQVHLVSTDKDLQNALSTHPEQEWILQKLAPDAGKDVRVFVVGNKIAGAVLRSSSNDFRANYSLGGQAEFYHLQPEQTALVERILSCFDIGMAGIDFLLDEKGAFIFNEVEDVVGSRTLSATSDINIARLYMEHIAANLKEPESD</sequence>
<dbReference type="OrthoDB" id="4426445at2"/>
<dbReference type="Pfam" id="PF08443">
    <property type="entry name" value="RimK"/>
    <property type="match status" value="1"/>
</dbReference>
<evidence type="ECO:0000256" key="1">
    <source>
        <dbReference type="PROSITE-ProRule" id="PRU00409"/>
    </source>
</evidence>
<dbReference type="SUPFAM" id="SSF56059">
    <property type="entry name" value="Glutathione synthetase ATP-binding domain-like"/>
    <property type="match status" value="1"/>
</dbReference>
<dbReference type="GO" id="GO:0046872">
    <property type="term" value="F:metal ion binding"/>
    <property type="evidence" value="ECO:0007669"/>
    <property type="project" value="InterPro"/>
</dbReference>
<dbReference type="PROSITE" id="PS50975">
    <property type="entry name" value="ATP_GRASP"/>
    <property type="match status" value="1"/>
</dbReference>
<proteinExistence type="predicted"/>
<keyword evidence="1" id="KW-0067">ATP-binding</keyword>
<dbReference type="Gene3D" id="3.30.470.20">
    <property type="entry name" value="ATP-grasp fold, B domain"/>
    <property type="match status" value="1"/>
</dbReference>
<dbReference type="Proteomes" id="UP000199544">
    <property type="component" value="Unassembled WGS sequence"/>
</dbReference>
<dbReference type="EMBL" id="FNHW01000001">
    <property type="protein sequence ID" value="SDM87485.1"/>
    <property type="molecule type" value="Genomic_DNA"/>
</dbReference>
<dbReference type="Gene3D" id="3.40.50.20">
    <property type="match status" value="1"/>
</dbReference>
<keyword evidence="1" id="KW-0547">Nucleotide-binding</keyword>
<evidence type="ECO:0000313" key="4">
    <source>
        <dbReference type="Proteomes" id="UP000199544"/>
    </source>
</evidence>
<organism evidence="3 4">
    <name type="scientific">Fictibacillus solisalsi</name>
    <dbReference type="NCBI Taxonomy" id="459525"/>
    <lineage>
        <taxon>Bacteria</taxon>
        <taxon>Bacillati</taxon>
        <taxon>Bacillota</taxon>
        <taxon>Bacilli</taxon>
        <taxon>Bacillales</taxon>
        <taxon>Fictibacillaceae</taxon>
        <taxon>Fictibacillus</taxon>
    </lineage>
</organism>
<dbReference type="InterPro" id="IPR011761">
    <property type="entry name" value="ATP-grasp"/>
</dbReference>
<dbReference type="AlphaFoldDB" id="A0A1G9WTI8"/>
<dbReference type="STRING" id="459525.SAMN04488137_2360"/>
<dbReference type="PANTHER" id="PTHR21621">
    <property type="entry name" value="RIBOSOMAL PROTEIN S6 MODIFICATION PROTEIN"/>
    <property type="match status" value="1"/>
</dbReference>
<feature type="domain" description="ATP-grasp" evidence="2">
    <location>
        <begin position="103"/>
        <end position="281"/>
    </location>
</feature>
<evidence type="ECO:0000313" key="3">
    <source>
        <dbReference type="EMBL" id="SDM87485.1"/>
    </source>
</evidence>
<keyword evidence="3" id="KW-0436">Ligase</keyword>